<organism evidence="2 3">
    <name type="scientific">Rhododendron griersonianum</name>
    <dbReference type="NCBI Taxonomy" id="479676"/>
    <lineage>
        <taxon>Eukaryota</taxon>
        <taxon>Viridiplantae</taxon>
        <taxon>Streptophyta</taxon>
        <taxon>Embryophyta</taxon>
        <taxon>Tracheophyta</taxon>
        <taxon>Spermatophyta</taxon>
        <taxon>Magnoliopsida</taxon>
        <taxon>eudicotyledons</taxon>
        <taxon>Gunneridae</taxon>
        <taxon>Pentapetalae</taxon>
        <taxon>asterids</taxon>
        <taxon>Ericales</taxon>
        <taxon>Ericaceae</taxon>
        <taxon>Ericoideae</taxon>
        <taxon>Rhodoreae</taxon>
        <taxon>Rhododendron</taxon>
    </lineage>
</organism>
<dbReference type="Proteomes" id="UP000823749">
    <property type="component" value="Chromosome 8"/>
</dbReference>
<evidence type="ECO:0000256" key="1">
    <source>
        <dbReference type="SAM" id="MobiDB-lite"/>
    </source>
</evidence>
<accession>A0AAV6IZ45</accession>
<proteinExistence type="predicted"/>
<dbReference type="AlphaFoldDB" id="A0AAV6IZ45"/>
<evidence type="ECO:0000313" key="3">
    <source>
        <dbReference type="Proteomes" id="UP000823749"/>
    </source>
</evidence>
<dbReference type="EMBL" id="JACTNZ010000008">
    <property type="protein sequence ID" value="KAG5534151.1"/>
    <property type="molecule type" value="Genomic_DNA"/>
</dbReference>
<sequence>MRMMVVSDPPTIQNLQYYLEKNIEARQKALEREAYLEEKSPKAKAKLKMSKAEREVRKKQKSQAFQNAKAKSKDRRIVKDGIELL</sequence>
<feature type="compositionally biased region" description="Basic and acidic residues" evidence="1">
    <location>
        <begin position="75"/>
        <end position="85"/>
    </location>
</feature>
<evidence type="ECO:0000313" key="2">
    <source>
        <dbReference type="EMBL" id="KAG5534151.1"/>
    </source>
</evidence>
<name>A0AAV6IZ45_9ERIC</name>
<feature type="region of interest" description="Disordered" evidence="1">
    <location>
        <begin position="45"/>
        <end position="85"/>
    </location>
</feature>
<comment type="caution">
    <text evidence="2">The sequence shown here is derived from an EMBL/GenBank/DDBJ whole genome shotgun (WGS) entry which is preliminary data.</text>
</comment>
<gene>
    <name evidence="2" type="ORF">RHGRI_022331</name>
</gene>
<protein>
    <submittedName>
        <fullName evidence="2">Uncharacterized protein</fullName>
    </submittedName>
</protein>
<reference evidence="2" key="1">
    <citation type="submission" date="2020-08" db="EMBL/GenBank/DDBJ databases">
        <title>Plant Genome Project.</title>
        <authorList>
            <person name="Zhang R.-G."/>
        </authorList>
    </citation>
    <scope>NUCLEOTIDE SEQUENCE</scope>
    <source>
        <strain evidence="2">WSP0</strain>
        <tissue evidence="2">Leaf</tissue>
    </source>
</reference>
<keyword evidence="3" id="KW-1185">Reference proteome</keyword>